<dbReference type="Gramene" id="TVU40892">
    <property type="protein sequence ID" value="TVU40892"/>
    <property type="gene ID" value="EJB05_14375"/>
</dbReference>
<gene>
    <name evidence="2" type="ORF">EJB05_14375</name>
</gene>
<evidence type="ECO:0000259" key="1">
    <source>
        <dbReference type="Pfam" id="PF00646"/>
    </source>
</evidence>
<proteinExistence type="predicted"/>
<dbReference type="SUPFAM" id="SSF81383">
    <property type="entry name" value="F-box domain"/>
    <property type="match status" value="1"/>
</dbReference>
<dbReference type="Proteomes" id="UP000324897">
    <property type="component" value="Chromosome 4"/>
</dbReference>
<comment type="caution">
    <text evidence="2">The sequence shown here is derived from an EMBL/GenBank/DDBJ whole genome shotgun (WGS) entry which is preliminary data.</text>
</comment>
<dbReference type="Pfam" id="PF00646">
    <property type="entry name" value="F-box"/>
    <property type="match status" value="1"/>
</dbReference>
<reference evidence="2 3" key="1">
    <citation type="journal article" date="2019" name="Sci. Rep.">
        <title>A high-quality genome of Eragrostis curvula grass provides insights into Poaceae evolution and supports new strategies to enhance forage quality.</title>
        <authorList>
            <person name="Carballo J."/>
            <person name="Santos B.A.C.M."/>
            <person name="Zappacosta D."/>
            <person name="Garbus I."/>
            <person name="Selva J.P."/>
            <person name="Gallo C.A."/>
            <person name="Diaz A."/>
            <person name="Albertini E."/>
            <person name="Caccamo M."/>
            <person name="Echenique V."/>
        </authorList>
    </citation>
    <scope>NUCLEOTIDE SEQUENCE [LARGE SCALE GENOMIC DNA]</scope>
    <source>
        <strain evidence="3">cv. Victoria</strain>
        <tissue evidence="2">Leaf</tissue>
    </source>
</reference>
<dbReference type="InterPro" id="IPR036047">
    <property type="entry name" value="F-box-like_dom_sf"/>
</dbReference>
<feature type="domain" description="F-box" evidence="1">
    <location>
        <begin position="24"/>
        <end position="61"/>
    </location>
</feature>
<name>A0A5J9VWU3_9POAL</name>
<keyword evidence="3" id="KW-1185">Reference proteome</keyword>
<dbReference type="PANTHER" id="PTHR32133">
    <property type="entry name" value="OS07G0120400 PROTEIN"/>
    <property type="match status" value="1"/>
</dbReference>
<dbReference type="EMBL" id="RWGY01000007">
    <property type="protein sequence ID" value="TVU40892.1"/>
    <property type="molecule type" value="Genomic_DNA"/>
</dbReference>
<dbReference type="PANTHER" id="PTHR32133:SF409">
    <property type="entry name" value="F-BOX DOMAIN-CONTAINING PROTEIN"/>
    <property type="match status" value="1"/>
</dbReference>
<evidence type="ECO:0000313" key="2">
    <source>
        <dbReference type="EMBL" id="TVU40892.1"/>
    </source>
</evidence>
<accession>A0A5J9VWU3</accession>
<dbReference type="AlphaFoldDB" id="A0A5J9VWU3"/>
<feature type="non-terminal residue" evidence="2">
    <location>
        <position position="1"/>
    </location>
</feature>
<evidence type="ECO:0000313" key="3">
    <source>
        <dbReference type="Proteomes" id="UP000324897"/>
    </source>
</evidence>
<protein>
    <recommendedName>
        <fullName evidence="1">F-box domain-containing protein</fullName>
    </recommendedName>
</protein>
<dbReference type="OrthoDB" id="625451at2759"/>
<organism evidence="2 3">
    <name type="scientific">Eragrostis curvula</name>
    <name type="common">weeping love grass</name>
    <dbReference type="NCBI Taxonomy" id="38414"/>
    <lineage>
        <taxon>Eukaryota</taxon>
        <taxon>Viridiplantae</taxon>
        <taxon>Streptophyta</taxon>
        <taxon>Embryophyta</taxon>
        <taxon>Tracheophyta</taxon>
        <taxon>Spermatophyta</taxon>
        <taxon>Magnoliopsida</taxon>
        <taxon>Liliopsida</taxon>
        <taxon>Poales</taxon>
        <taxon>Poaceae</taxon>
        <taxon>PACMAD clade</taxon>
        <taxon>Chloridoideae</taxon>
        <taxon>Eragrostideae</taxon>
        <taxon>Eragrostidinae</taxon>
        <taxon>Eragrostis</taxon>
    </lineage>
</organism>
<dbReference type="Gene3D" id="1.20.1280.50">
    <property type="match status" value="1"/>
</dbReference>
<sequence>MMQLFKPRRLRRQRRRRSPPQLMDDVVDEILLRLPLDDPACLFRASAVCRTWRRIVTDPGFSGRYRAFHRTPPLLGILRNPYVSQSAGFVPTTSFCPTLDSKGYTIVLDCCHGRVLLDLTASDSDYAVWNPITGDQHRLPGIPGNPESLDNAAVLCAVGGCDHGGCAGAGGPFYVAVVGHGYDDGIAHACLYSSITGAWSAPASIQTHEFVDTTLTVALVGDAAYFPFELGGNILRYDIVEQSLSMINPPPCNGRGRAIMPADDGGLGFASFNSEGYRLHLGKGKIGLDEMWNGKHHTGSSSSRVCSHVVLAEWDQF</sequence>
<dbReference type="InterPro" id="IPR001810">
    <property type="entry name" value="F-box_dom"/>
</dbReference>